<protein>
    <submittedName>
        <fullName evidence="12">Heme-binding peroxidase</fullName>
    </submittedName>
</protein>
<evidence type="ECO:0000256" key="2">
    <source>
        <dbReference type="ARBA" id="ARBA00022617"/>
    </source>
</evidence>
<feature type="chain" id="PRO_5043272651" evidence="8">
    <location>
        <begin position="23"/>
        <end position="616"/>
    </location>
</feature>
<dbReference type="InterPro" id="IPR002016">
    <property type="entry name" value="Haem_peroxidase"/>
</dbReference>
<dbReference type="InterPro" id="IPR044831">
    <property type="entry name" value="Ccp1-like"/>
</dbReference>
<evidence type="ECO:0000256" key="1">
    <source>
        <dbReference type="ARBA" id="ARBA00022559"/>
    </source>
</evidence>
<comment type="similarity">
    <text evidence="6">Belongs to the peroxidase family.</text>
</comment>
<evidence type="ECO:0000256" key="7">
    <source>
        <dbReference type="SAM" id="MobiDB-lite"/>
    </source>
</evidence>
<reference evidence="11" key="2">
    <citation type="submission" date="2024-04" db="EMBL/GenBank/DDBJ databases">
        <authorList>
            <person name="Chen Y."/>
            <person name="Shah S."/>
            <person name="Dougan E. K."/>
            <person name="Thang M."/>
            <person name="Chan C."/>
        </authorList>
    </citation>
    <scope>NUCLEOTIDE SEQUENCE [LARGE SCALE GENOMIC DNA]</scope>
</reference>
<keyword evidence="13" id="KW-1185">Reference proteome</keyword>
<sequence length="616" mass="64863">MRQFSTVVLLKVLLAGCADAKAAEDCVQKVRTDGQWLLQQHSRRGQFQSDLGVNSLANLTPSELMPCPGATLVTSCMSLADYDAIVSAVRGALESLPAICTASNCPQADWAACVLRMAGHDFMDFAAGQGGSDACTDMADPDNGGLPACLATGEHGIALLDIYQQFCVDVSLADFLVIAAEAVILSTRARHIASNPTAPPLNLRSSFRFGRVTATSCDFAAGRLPNPERGCQAVEDTFVNALGLSWTEAAALMGVHTLGRADVSNSGYHGWWSDPENSRQFNNNYYVSLLAKGWIPELAVGGNSGKNQWERSDIGRDTTFDGHEMMLNTDLCLAYSENGPVIATEHDCCAWLTSDTIADAVANNGGEYCGGNPGRGERGQCCGNQNNDCGNRNNPSGPAADAILRFAADEAAWLESFTRAWLIATENGHAELRPLGSCTTVETTEISSTETSTTTATTTTSTTTTTTTSVTTAVTTTTAPATTATTATSATSSFVSTTSTTTPVATTSTTTETTTTTLGTTVTSTTTTTGLQLLRGFTLVDGIDRACEGDGDTAVVAAANAAECQEKCRDMDGCRGVSFAAARCELWADRIQETVPQAGSLCLRFRRRRGKGGRDS</sequence>
<proteinExistence type="inferred from homology"/>
<dbReference type="Gene3D" id="1.10.420.10">
    <property type="entry name" value="Peroxidase, domain 2"/>
    <property type="match status" value="1"/>
</dbReference>
<dbReference type="InterPro" id="IPR019793">
    <property type="entry name" value="Peroxidases_heam-ligand_BS"/>
</dbReference>
<evidence type="ECO:0000313" key="11">
    <source>
        <dbReference type="EMBL" id="CAL1152787.1"/>
    </source>
</evidence>
<comment type="caution">
    <text evidence="10">The sequence shown here is derived from an EMBL/GenBank/DDBJ whole genome shotgun (WGS) entry which is preliminary data.</text>
</comment>
<dbReference type="PROSITE" id="PS50873">
    <property type="entry name" value="PEROXIDASE_4"/>
    <property type="match status" value="1"/>
</dbReference>
<dbReference type="PRINTS" id="PR00458">
    <property type="entry name" value="PEROXIDASE"/>
</dbReference>
<evidence type="ECO:0000313" key="10">
    <source>
        <dbReference type="EMBL" id="CAI3999412.1"/>
    </source>
</evidence>
<keyword evidence="4" id="KW-0560">Oxidoreductase</keyword>
<dbReference type="PROSITE" id="PS00435">
    <property type="entry name" value="PEROXIDASE_1"/>
    <property type="match status" value="1"/>
</dbReference>
<feature type="domain" description="Plant heme peroxidase family profile" evidence="9">
    <location>
        <begin position="170"/>
        <end position="321"/>
    </location>
</feature>
<accession>A0A9P1G6U3</accession>
<dbReference type="PANTHER" id="PTHR31356">
    <property type="entry name" value="THYLAKOID LUMENAL 29 KDA PROTEIN, CHLOROPLASTIC-RELATED"/>
    <property type="match status" value="1"/>
</dbReference>
<evidence type="ECO:0000256" key="4">
    <source>
        <dbReference type="ARBA" id="ARBA00023002"/>
    </source>
</evidence>
<feature type="region of interest" description="Disordered" evidence="7">
    <location>
        <begin position="444"/>
        <end position="466"/>
    </location>
</feature>
<keyword evidence="5" id="KW-0408">Iron</keyword>
<dbReference type="Proteomes" id="UP001152797">
    <property type="component" value="Unassembled WGS sequence"/>
</dbReference>
<organism evidence="10">
    <name type="scientific">Cladocopium goreaui</name>
    <dbReference type="NCBI Taxonomy" id="2562237"/>
    <lineage>
        <taxon>Eukaryota</taxon>
        <taxon>Sar</taxon>
        <taxon>Alveolata</taxon>
        <taxon>Dinophyceae</taxon>
        <taxon>Suessiales</taxon>
        <taxon>Symbiodiniaceae</taxon>
        <taxon>Cladocopium</taxon>
    </lineage>
</organism>
<dbReference type="GO" id="GO:0000302">
    <property type="term" value="P:response to reactive oxygen species"/>
    <property type="evidence" value="ECO:0007669"/>
    <property type="project" value="TreeGrafter"/>
</dbReference>
<evidence type="ECO:0000256" key="6">
    <source>
        <dbReference type="RuleBase" id="RU004241"/>
    </source>
</evidence>
<evidence type="ECO:0000313" key="13">
    <source>
        <dbReference type="Proteomes" id="UP001152797"/>
    </source>
</evidence>
<dbReference type="GO" id="GO:0020037">
    <property type="term" value="F:heme binding"/>
    <property type="evidence" value="ECO:0007669"/>
    <property type="project" value="InterPro"/>
</dbReference>
<dbReference type="GO" id="GO:0042744">
    <property type="term" value="P:hydrogen peroxide catabolic process"/>
    <property type="evidence" value="ECO:0007669"/>
    <property type="project" value="TreeGrafter"/>
</dbReference>
<dbReference type="CDD" id="cd00314">
    <property type="entry name" value="plant_peroxidase_like"/>
    <property type="match status" value="1"/>
</dbReference>
<dbReference type="GO" id="GO:0034599">
    <property type="term" value="P:cellular response to oxidative stress"/>
    <property type="evidence" value="ECO:0007669"/>
    <property type="project" value="InterPro"/>
</dbReference>
<evidence type="ECO:0000256" key="3">
    <source>
        <dbReference type="ARBA" id="ARBA00022723"/>
    </source>
</evidence>
<dbReference type="Pfam" id="PF00141">
    <property type="entry name" value="peroxidase"/>
    <property type="match status" value="1"/>
</dbReference>
<keyword evidence="2" id="KW-0349">Heme</keyword>
<evidence type="ECO:0000256" key="5">
    <source>
        <dbReference type="ARBA" id="ARBA00023004"/>
    </source>
</evidence>
<feature type="signal peptide" evidence="8">
    <location>
        <begin position="1"/>
        <end position="22"/>
    </location>
</feature>
<dbReference type="OrthoDB" id="5399006at2759"/>
<evidence type="ECO:0000259" key="9">
    <source>
        <dbReference type="PROSITE" id="PS50873"/>
    </source>
</evidence>
<dbReference type="Gene3D" id="1.10.520.10">
    <property type="match status" value="1"/>
</dbReference>
<dbReference type="EMBL" id="CAMXCT020002624">
    <property type="protein sequence ID" value="CAL1152787.1"/>
    <property type="molecule type" value="Genomic_DNA"/>
</dbReference>
<gene>
    <name evidence="10" type="ORF">C1SCF055_LOCUS25608</name>
</gene>
<dbReference type="InterPro" id="IPR010255">
    <property type="entry name" value="Haem_peroxidase_sf"/>
</dbReference>
<keyword evidence="3" id="KW-0479">Metal-binding</keyword>
<dbReference type="EMBL" id="CAMXCT030002624">
    <property type="protein sequence ID" value="CAL4786724.1"/>
    <property type="molecule type" value="Genomic_DNA"/>
</dbReference>
<evidence type="ECO:0000313" key="12">
    <source>
        <dbReference type="EMBL" id="CAL4786724.1"/>
    </source>
</evidence>
<dbReference type="Pfam" id="PF00024">
    <property type="entry name" value="PAN_1"/>
    <property type="match status" value="1"/>
</dbReference>
<dbReference type="GO" id="GO:0004601">
    <property type="term" value="F:peroxidase activity"/>
    <property type="evidence" value="ECO:0007669"/>
    <property type="project" value="UniProtKB-KW"/>
</dbReference>
<keyword evidence="8" id="KW-0732">Signal</keyword>
<dbReference type="GO" id="GO:0046872">
    <property type="term" value="F:metal ion binding"/>
    <property type="evidence" value="ECO:0007669"/>
    <property type="project" value="UniProtKB-KW"/>
</dbReference>
<evidence type="ECO:0000256" key="8">
    <source>
        <dbReference type="SAM" id="SignalP"/>
    </source>
</evidence>
<dbReference type="PANTHER" id="PTHR31356:SF36">
    <property type="entry name" value="L-ASCORBATE PEROXIDASE 3"/>
    <property type="match status" value="1"/>
</dbReference>
<reference evidence="10" key="1">
    <citation type="submission" date="2022-10" db="EMBL/GenBank/DDBJ databases">
        <authorList>
            <person name="Chen Y."/>
            <person name="Dougan E. K."/>
            <person name="Chan C."/>
            <person name="Rhodes N."/>
            <person name="Thang M."/>
        </authorList>
    </citation>
    <scope>NUCLEOTIDE SEQUENCE</scope>
</reference>
<dbReference type="InterPro" id="IPR003609">
    <property type="entry name" value="Pan_app"/>
</dbReference>
<dbReference type="SUPFAM" id="SSF48113">
    <property type="entry name" value="Heme-dependent peroxidases"/>
    <property type="match status" value="1"/>
</dbReference>
<dbReference type="EMBL" id="CAMXCT010002624">
    <property type="protein sequence ID" value="CAI3999412.1"/>
    <property type="molecule type" value="Genomic_DNA"/>
</dbReference>
<keyword evidence="1 12" id="KW-0575">Peroxidase</keyword>
<name>A0A9P1G6U3_9DINO</name>
<dbReference type="AlphaFoldDB" id="A0A9P1G6U3"/>